<reference evidence="1 2" key="3">
    <citation type="journal article" date="2010" name="BMC Genomics">
        <title>Transcriptome sequencing and comparative analysis of cucumber flowers with different sex types.</title>
        <authorList>
            <person name="Guo S."/>
            <person name="Zheng Y."/>
            <person name="Joung J.G."/>
            <person name="Liu S."/>
            <person name="Zhang Z."/>
            <person name="Crasta O.R."/>
            <person name="Sobral B.W."/>
            <person name="Xu Y."/>
            <person name="Huang S."/>
            <person name="Fei Z."/>
        </authorList>
    </citation>
    <scope>NUCLEOTIDE SEQUENCE [LARGE SCALE GENOMIC DNA]</scope>
    <source>
        <strain evidence="2">cv. 9930</strain>
    </source>
</reference>
<keyword evidence="2" id="KW-1185">Reference proteome</keyword>
<sequence length="322" mass="35832">MEDDSLQKVAISGPILASLIQRFSSSSGAVDGLLFGHVSDVTPLSLSDDSSSSTDTQPSLRVATVTGFLCSGSTNSFYDSLGRVDSQSLNRLLDRHQSDGQAQAQPHDSLLGWFSGRRRTQLRPSMREYLVSSSLSSMKQLSFPVKDAVNPTNLIPSVFLLLTSPLSDQIIHTHEYRAFQFRSSNEFFEPKSIDIVNIGPAFRGHYGSFIPNSPFPHLLCEMRASPMNEDKNDDNLNMMKQNSKYQKQMNVCAEGFDVGNLTRLLGSEAANYTAGLEDLYEKMLAKTESLARLVEESSAQVLEQENHNRKLRYKVARYPGFE</sequence>
<dbReference type="Proteomes" id="UP000029981">
    <property type="component" value="Chromosome 4"/>
</dbReference>
<dbReference type="AlphaFoldDB" id="A0A0A0KY28"/>
<dbReference type="CDD" id="cd23656">
    <property type="entry name" value="Abraxas_plant"/>
    <property type="match status" value="1"/>
</dbReference>
<dbReference type="PANTHER" id="PTHR31728">
    <property type="entry name" value="ABRAXAS FAMILY MEMBER"/>
    <property type="match status" value="1"/>
</dbReference>
<dbReference type="InterPro" id="IPR023241">
    <property type="entry name" value="FAM175_plant"/>
</dbReference>
<dbReference type="GO" id="GO:0005634">
    <property type="term" value="C:nucleus"/>
    <property type="evidence" value="ECO:0000318"/>
    <property type="project" value="GO_Central"/>
</dbReference>
<dbReference type="Pfam" id="PF21125">
    <property type="entry name" value="MPN_2A_DUB_like"/>
    <property type="match status" value="1"/>
</dbReference>
<name>A0A0A0KY28_CUCSA</name>
<accession>A0A0A0KY28</accession>
<evidence type="ECO:0000313" key="1">
    <source>
        <dbReference type="EMBL" id="KGN54413.1"/>
    </source>
</evidence>
<gene>
    <name evidence="1" type="ORF">Csa_4G314410</name>
</gene>
<reference evidence="1 2" key="1">
    <citation type="journal article" date="2009" name="Nat. Genet.">
        <title>The genome of the cucumber, Cucumis sativus L.</title>
        <authorList>
            <person name="Huang S."/>
            <person name="Li R."/>
            <person name="Zhang Z."/>
            <person name="Li L."/>
            <person name="Gu X."/>
            <person name="Fan W."/>
            <person name="Lucas W.J."/>
            <person name="Wang X."/>
            <person name="Xie B."/>
            <person name="Ni P."/>
            <person name="Ren Y."/>
            <person name="Zhu H."/>
            <person name="Li J."/>
            <person name="Lin K."/>
            <person name="Jin W."/>
            <person name="Fei Z."/>
            <person name="Li G."/>
            <person name="Staub J."/>
            <person name="Kilian A."/>
            <person name="van der Vossen E.A."/>
            <person name="Wu Y."/>
            <person name="Guo J."/>
            <person name="He J."/>
            <person name="Jia Z."/>
            <person name="Ren Y."/>
            <person name="Tian G."/>
            <person name="Lu Y."/>
            <person name="Ruan J."/>
            <person name="Qian W."/>
            <person name="Wang M."/>
            <person name="Huang Q."/>
            <person name="Li B."/>
            <person name="Xuan Z."/>
            <person name="Cao J."/>
            <person name="Asan"/>
            <person name="Wu Z."/>
            <person name="Zhang J."/>
            <person name="Cai Q."/>
            <person name="Bai Y."/>
            <person name="Zhao B."/>
            <person name="Han Y."/>
            <person name="Li Y."/>
            <person name="Li X."/>
            <person name="Wang S."/>
            <person name="Shi Q."/>
            <person name="Liu S."/>
            <person name="Cho W.K."/>
            <person name="Kim J.Y."/>
            <person name="Xu Y."/>
            <person name="Heller-Uszynska K."/>
            <person name="Miao H."/>
            <person name="Cheng Z."/>
            <person name="Zhang S."/>
            <person name="Wu J."/>
            <person name="Yang Y."/>
            <person name="Kang H."/>
            <person name="Li M."/>
            <person name="Liang H."/>
            <person name="Ren X."/>
            <person name="Shi Z."/>
            <person name="Wen M."/>
            <person name="Jian M."/>
            <person name="Yang H."/>
            <person name="Zhang G."/>
            <person name="Yang Z."/>
            <person name="Chen R."/>
            <person name="Liu S."/>
            <person name="Li J."/>
            <person name="Ma L."/>
            <person name="Liu H."/>
            <person name="Zhou Y."/>
            <person name="Zhao J."/>
            <person name="Fang X."/>
            <person name="Li G."/>
            <person name="Fang L."/>
            <person name="Li Y."/>
            <person name="Liu D."/>
            <person name="Zheng H."/>
            <person name="Zhang Y."/>
            <person name="Qin N."/>
            <person name="Li Z."/>
            <person name="Yang G."/>
            <person name="Yang S."/>
            <person name="Bolund L."/>
            <person name="Kristiansen K."/>
            <person name="Zheng H."/>
            <person name="Li S."/>
            <person name="Zhang X."/>
            <person name="Yang H."/>
            <person name="Wang J."/>
            <person name="Sun R."/>
            <person name="Zhang B."/>
            <person name="Jiang S."/>
            <person name="Wang J."/>
            <person name="Du Y."/>
            <person name="Li S."/>
        </authorList>
    </citation>
    <scope>NUCLEOTIDE SEQUENCE [LARGE SCALE GENOMIC DNA]</scope>
    <source>
        <strain evidence="2">cv. 9930</strain>
    </source>
</reference>
<reference evidence="1 2" key="4">
    <citation type="journal article" date="2011" name="BMC Genomics">
        <title>RNA-Seq improves annotation of protein-coding genes in the cucumber genome.</title>
        <authorList>
            <person name="Li Z."/>
            <person name="Zhang Z."/>
            <person name="Yan P."/>
            <person name="Huang S."/>
            <person name="Fei Z."/>
            <person name="Lin K."/>
        </authorList>
    </citation>
    <scope>NUCLEOTIDE SEQUENCE [LARGE SCALE GENOMIC DNA]</scope>
    <source>
        <strain evidence="2">cv. 9930</strain>
    </source>
</reference>
<dbReference type="eggNOG" id="ENOG502QPV5">
    <property type="taxonomic scope" value="Eukaryota"/>
</dbReference>
<dbReference type="InterPro" id="IPR023238">
    <property type="entry name" value="FAM175"/>
</dbReference>
<dbReference type="GO" id="GO:0031593">
    <property type="term" value="F:polyubiquitin modification-dependent protein binding"/>
    <property type="evidence" value="ECO:0000318"/>
    <property type="project" value="GO_Central"/>
</dbReference>
<dbReference type="OMA" id="TIHTHEY"/>
<dbReference type="PRINTS" id="PR02054">
    <property type="entry name" value="FAM175PLANT"/>
</dbReference>
<organism evidence="1 2">
    <name type="scientific">Cucumis sativus</name>
    <name type="common">Cucumber</name>
    <dbReference type="NCBI Taxonomy" id="3659"/>
    <lineage>
        <taxon>Eukaryota</taxon>
        <taxon>Viridiplantae</taxon>
        <taxon>Streptophyta</taxon>
        <taxon>Embryophyta</taxon>
        <taxon>Tracheophyta</taxon>
        <taxon>Spermatophyta</taxon>
        <taxon>Magnoliopsida</taxon>
        <taxon>eudicotyledons</taxon>
        <taxon>Gunneridae</taxon>
        <taxon>Pentapetalae</taxon>
        <taxon>rosids</taxon>
        <taxon>fabids</taxon>
        <taxon>Cucurbitales</taxon>
        <taxon>Cucurbitaceae</taxon>
        <taxon>Benincaseae</taxon>
        <taxon>Cucumis</taxon>
    </lineage>
</organism>
<dbReference type="KEGG" id="csv:101208097"/>
<dbReference type="Gramene" id="KGN54413">
    <property type="protein sequence ID" value="KGN54413"/>
    <property type="gene ID" value="Csa_4G314410"/>
</dbReference>
<proteinExistence type="predicted"/>
<dbReference type="OrthoDB" id="6358435at2759"/>
<protein>
    <submittedName>
        <fullName evidence="1">Uncharacterized protein</fullName>
    </submittedName>
</protein>
<dbReference type="EMBL" id="CM002925">
    <property type="protein sequence ID" value="KGN54413.1"/>
    <property type="molecule type" value="Genomic_DNA"/>
</dbReference>
<dbReference type="PRINTS" id="PR02051">
    <property type="entry name" value="PROTEINF175"/>
</dbReference>
<evidence type="ECO:0000313" key="2">
    <source>
        <dbReference type="Proteomes" id="UP000029981"/>
    </source>
</evidence>
<reference evidence="1 2" key="2">
    <citation type="journal article" date="2009" name="PLoS ONE">
        <title>An integrated genetic and cytogenetic map of the cucumber genome.</title>
        <authorList>
            <person name="Ren Y."/>
            <person name="Zhang Z."/>
            <person name="Liu J."/>
            <person name="Staub J.E."/>
            <person name="Han Y."/>
            <person name="Cheng Z."/>
            <person name="Li X."/>
            <person name="Lu J."/>
            <person name="Miao H."/>
            <person name="Kang H."/>
            <person name="Xie B."/>
            <person name="Gu X."/>
            <person name="Wang X."/>
            <person name="Du Y."/>
            <person name="Jin W."/>
            <person name="Huang S."/>
        </authorList>
    </citation>
    <scope>NUCLEOTIDE SEQUENCE [LARGE SCALE GENOMIC DNA]</scope>
    <source>
        <strain evidence="2">cv. 9930</strain>
    </source>
</reference>
<dbReference type="PANTHER" id="PTHR31728:SF5">
    <property type="entry name" value="OS07G0540200 PROTEIN"/>
    <property type="match status" value="1"/>
</dbReference>